<evidence type="ECO:0000313" key="1">
    <source>
        <dbReference type="EMBL" id="KAI4867496.1"/>
    </source>
</evidence>
<proteinExistence type="predicted"/>
<keyword evidence="2" id="KW-1185">Reference proteome</keyword>
<accession>A0ACB9Z7J8</accession>
<organism evidence="1 2">
    <name type="scientific">Hypoxylon rubiginosum</name>
    <dbReference type="NCBI Taxonomy" id="110542"/>
    <lineage>
        <taxon>Eukaryota</taxon>
        <taxon>Fungi</taxon>
        <taxon>Dikarya</taxon>
        <taxon>Ascomycota</taxon>
        <taxon>Pezizomycotina</taxon>
        <taxon>Sordariomycetes</taxon>
        <taxon>Xylariomycetidae</taxon>
        <taxon>Xylariales</taxon>
        <taxon>Hypoxylaceae</taxon>
        <taxon>Hypoxylon</taxon>
    </lineage>
</organism>
<gene>
    <name evidence="1" type="ORF">F4820DRAFT_197381</name>
</gene>
<reference evidence="1 2" key="1">
    <citation type="journal article" date="2022" name="New Phytol.">
        <title>Ecological generalism drives hyperdiversity of secondary metabolite gene clusters in xylarialean endophytes.</title>
        <authorList>
            <person name="Franco M.E.E."/>
            <person name="Wisecaver J.H."/>
            <person name="Arnold A.E."/>
            <person name="Ju Y.M."/>
            <person name="Slot J.C."/>
            <person name="Ahrendt S."/>
            <person name="Moore L.P."/>
            <person name="Eastman K.E."/>
            <person name="Scott K."/>
            <person name="Konkel Z."/>
            <person name="Mondo S.J."/>
            <person name="Kuo A."/>
            <person name="Hayes R.D."/>
            <person name="Haridas S."/>
            <person name="Andreopoulos B."/>
            <person name="Riley R."/>
            <person name="LaButti K."/>
            <person name="Pangilinan J."/>
            <person name="Lipzen A."/>
            <person name="Amirebrahimi M."/>
            <person name="Yan J."/>
            <person name="Adam C."/>
            <person name="Keymanesh K."/>
            <person name="Ng V."/>
            <person name="Louie K."/>
            <person name="Northen T."/>
            <person name="Drula E."/>
            <person name="Henrissat B."/>
            <person name="Hsieh H.M."/>
            <person name="Youens-Clark K."/>
            <person name="Lutzoni F."/>
            <person name="Miadlikowska J."/>
            <person name="Eastwood D.C."/>
            <person name="Hamelin R.C."/>
            <person name="Grigoriev I.V."/>
            <person name="U'Ren J.M."/>
        </authorList>
    </citation>
    <scope>NUCLEOTIDE SEQUENCE [LARGE SCALE GENOMIC DNA]</scope>
    <source>
        <strain evidence="1 2">CBS 119005</strain>
    </source>
</reference>
<evidence type="ECO:0000313" key="2">
    <source>
        <dbReference type="Proteomes" id="UP001497700"/>
    </source>
</evidence>
<dbReference type="EMBL" id="MU393446">
    <property type="protein sequence ID" value="KAI4867496.1"/>
    <property type="molecule type" value="Genomic_DNA"/>
</dbReference>
<sequence>MAPLQPGNPLDLAAISCALLVVYFVGIAFYNVFLHPLRSFPGPLLWRISPIPRSIKLTQGKLPFYVLDLHNKYGPVVRIGPNELAFSDPQAWKDIYGHRHNGEPELPKYDGLYRIIDNVPRGIINTPRDEHSMLRRQLAHGFSERSMQAQEPIIGSYVDLLIQRLLEQCNAGLTTLNMREWLNWTTFDVIGDLGFGSSFDCLEKSDYHPWVRILTNSVRQSAFLVALANAGFQPLVRIALRLGKLAINDNQALVRQKVSQRIELGVERPDLIEGLIKKNKEGVLSFKQIAVNAGTLIVAGSETTATLLSGAVFLLTTNPDKLEKLTKEVRSKFNSEDEITLTSVGSLSYMLACLNESLRCYPPVPTGLPRQVPKGGVFISGKFVPEGTAVAVWQWAINHDTHFWTEPYTFAPERFIGDAKFKTDQLEAMQPFSVGPRNCIGRNLAYAEMRLILAKIIYNFDMKIDDGSRGWIDTQEAFTLWHKPALNIYMKPVAR</sequence>
<comment type="caution">
    <text evidence="1">The sequence shown here is derived from an EMBL/GenBank/DDBJ whole genome shotgun (WGS) entry which is preliminary data.</text>
</comment>
<dbReference type="Proteomes" id="UP001497700">
    <property type="component" value="Unassembled WGS sequence"/>
</dbReference>
<name>A0ACB9Z7J8_9PEZI</name>
<protein>
    <submittedName>
        <fullName evidence="1">Cytochrome P450 ClCP1</fullName>
    </submittedName>
</protein>